<keyword evidence="1" id="KW-0805">Transcription regulation</keyword>
<dbReference type="EMBL" id="JBHTOA010000016">
    <property type="protein sequence ID" value="MFD1398346.1"/>
    <property type="molecule type" value="Genomic_DNA"/>
</dbReference>
<keyword evidence="6" id="KW-1185">Reference proteome</keyword>
<dbReference type="PRINTS" id="PR00035">
    <property type="entry name" value="HTHGNTR"/>
</dbReference>
<dbReference type="Pfam" id="PF00392">
    <property type="entry name" value="GntR"/>
    <property type="match status" value="1"/>
</dbReference>
<evidence type="ECO:0000256" key="3">
    <source>
        <dbReference type="ARBA" id="ARBA00023163"/>
    </source>
</evidence>
<evidence type="ECO:0000259" key="4">
    <source>
        <dbReference type="PROSITE" id="PS50949"/>
    </source>
</evidence>
<dbReference type="InterPro" id="IPR000524">
    <property type="entry name" value="Tscrpt_reg_HTH_GntR"/>
</dbReference>
<keyword evidence="3" id="KW-0804">Transcription</keyword>
<gene>
    <name evidence="5" type="ORF">ACFQ41_03375</name>
</gene>
<evidence type="ECO:0000256" key="1">
    <source>
        <dbReference type="ARBA" id="ARBA00023015"/>
    </source>
</evidence>
<dbReference type="SMART" id="SM00345">
    <property type="entry name" value="HTH_GNTR"/>
    <property type="match status" value="1"/>
</dbReference>
<evidence type="ECO:0000313" key="5">
    <source>
        <dbReference type="EMBL" id="MFD1398346.1"/>
    </source>
</evidence>
<evidence type="ECO:0000256" key="2">
    <source>
        <dbReference type="ARBA" id="ARBA00023125"/>
    </source>
</evidence>
<reference evidence="6" key="1">
    <citation type="journal article" date="2019" name="Int. J. Syst. Evol. Microbiol.">
        <title>The Global Catalogue of Microorganisms (GCM) 10K type strain sequencing project: providing services to taxonomists for standard genome sequencing and annotation.</title>
        <authorList>
            <consortium name="The Broad Institute Genomics Platform"/>
            <consortium name="The Broad Institute Genome Sequencing Center for Infectious Disease"/>
            <person name="Wu L."/>
            <person name="Ma J."/>
        </authorList>
    </citation>
    <scope>NUCLEOTIDE SEQUENCE [LARGE SCALE GENOMIC DNA]</scope>
    <source>
        <strain evidence="6">CCM 9110</strain>
    </source>
</reference>
<dbReference type="Gene3D" id="1.10.10.10">
    <property type="entry name" value="Winged helix-like DNA-binding domain superfamily/Winged helix DNA-binding domain"/>
    <property type="match status" value="1"/>
</dbReference>
<protein>
    <submittedName>
        <fullName evidence="5">GntR family transcriptional regulator</fullName>
    </submittedName>
</protein>
<dbReference type="InterPro" id="IPR036390">
    <property type="entry name" value="WH_DNA-bd_sf"/>
</dbReference>
<feature type="domain" description="HTH gntR-type" evidence="4">
    <location>
        <begin position="6"/>
        <end position="73"/>
    </location>
</feature>
<dbReference type="InterPro" id="IPR050679">
    <property type="entry name" value="Bact_HTH_transcr_reg"/>
</dbReference>
<dbReference type="SMART" id="SM00866">
    <property type="entry name" value="UTRA"/>
    <property type="match status" value="1"/>
</dbReference>
<organism evidence="5 6">
    <name type="scientific">Lacticaseibacillus suilingensis</name>
    <dbReference type="NCBI Taxonomy" id="2799577"/>
    <lineage>
        <taxon>Bacteria</taxon>
        <taxon>Bacillati</taxon>
        <taxon>Bacillota</taxon>
        <taxon>Bacilli</taxon>
        <taxon>Lactobacillales</taxon>
        <taxon>Lactobacillaceae</taxon>
        <taxon>Lacticaseibacillus</taxon>
    </lineage>
</organism>
<dbReference type="RefSeq" id="WP_204117800.1">
    <property type="nucleotide sequence ID" value="NZ_BOLV01000001.1"/>
</dbReference>
<accession>A0ABW4BD08</accession>
<keyword evidence="2" id="KW-0238">DNA-binding</keyword>
<dbReference type="PROSITE" id="PS50949">
    <property type="entry name" value="HTH_GNTR"/>
    <property type="match status" value="1"/>
</dbReference>
<dbReference type="PANTHER" id="PTHR44846">
    <property type="entry name" value="MANNOSYL-D-GLYCERATE TRANSPORT/METABOLISM SYSTEM REPRESSOR MNGR-RELATED"/>
    <property type="match status" value="1"/>
</dbReference>
<evidence type="ECO:0000313" key="6">
    <source>
        <dbReference type="Proteomes" id="UP001597199"/>
    </source>
</evidence>
<dbReference type="Pfam" id="PF07702">
    <property type="entry name" value="UTRA"/>
    <property type="match status" value="1"/>
</dbReference>
<proteinExistence type="predicted"/>
<dbReference type="Gene3D" id="3.40.1410.10">
    <property type="entry name" value="Chorismate lyase-like"/>
    <property type="match status" value="1"/>
</dbReference>
<dbReference type="InterPro" id="IPR028978">
    <property type="entry name" value="Chorismate_lyase_/UTRA_dom_sf"/>
</dbReference>
<dbReference type="SUPFAM" id="SSF46785">
    <property type="entry name" value="Winged helix' DNA-binding domain"/>
    <property type="match status" value="1"/>
</dbReference>
<dbReference type="InterPro" id="IPR011663">
    <property type="entry name" value="UTRA"/>
</dbReference>
<dbReference type="SUPFAM" id="SSF64288">
    <property type="entry name" value="Chorismate lyase-like"/>
    <property type="match status" value="1"/>
</dbReference>
<name>A0ABW4BD08_9LACO</name>
<sequence>MASEVQPLHDRLVDLLRNQIRTDMAPHSKLPSERALAESYGVSRNTVRAALAKLEMTGVIYRSRGRGTFVANPAAEPTDLAETYSFSEQMADQGRRANSRVLYLQQFPANDYIVEHLQVPLGTPTYKLKRIRMADGVPLMVERTFLPADRFPKLKASDVEHEGLYNLMKDHYDSPVSDAAEAFFASLMSAKDAAMLNVPKGSPSLSMQRTTTNVKGEIVEFTLSITRADQFVYRYHHTQKGTTT</sequence>
<dbReference type="Proteomes" id="UP001597199">
    <property type="component" value="Unassembled WGS sequence"/>
</dbReference>
<dbReference type="PANTHER" id="PTHR44846:SF1">
    <property type="entry name" value="MANNOSYL-D-GLYCERATE TRANSPORT_METABOLISM SYSTEM REPRESSOR MNGR-RELATED"/>
    <property type="match status" value="1"/>
</dbReference>
<comment type="caution">
    <text evidence="5">The sequence shown here is derived from an EMBL/GenBank/DDBJ whole genome shotgun (WGS) entry which is preliminary data.</text>
</comment>
<dbReference type="CDD" id="cd07377">
    <property type="entry name" value="WHTH_GntR"/>
    <property type="match status" value="1"/>
</dbReference>
<dbReference type="InterPro" id="IPR036388">
    <property type="entry name" value="WH-like_DNA-bd_sf"/>
</dbReference>